<proteinExistence type="predicted"/>
<evidence type="ECO:0000313" key="1">
    <source>
        <dbReference type="EMBL" id="CAC5391871.1"/>
    </source>
</evidence>
<gene>
    <name evidence="1" type="ORF">MCOR_26850</name>
</gene>
<organism evidence="1 2">
    <name type="scientific">Mytilus coruscus</name>
    <name type="common">Sea mussel</name>
    <dbReference type="NCBI Taxonomy" id="42192"/>
    <lineage>
        <taxon>Eukaryota</taxon>
        <taxon>Metazoa</taxon>
        <taxon>Spiralia</taxon>
        <taxon>Lophotrochozoa</taxon>
        <taxon>Mollusca</taxon>
        <taxon>Bivalvia</taxon>
        <taxon>Autobranchia</taxon>
        <taxon>Pteriomorphia</taxon>
        <taxon>Mytilida</taxon>
        <taxon>Mytiloidea</taxon>
        <taxon>Mytilidae</taxon>
        <taxon>Mytilinae</taxon>
        <taxon>Mytilus</taxon>
    </lineage>
</organism>
<protein>
    <submittedName>
        <fullName evidence="1">Uncharacterized protein</fullName>
    </submittedName>
</protein>
<accession>A0A6J8C8M3</accession>
<dbReference type="OrthoDB" id="6196284at2759"/>
<dbReference type="Proteomes" id="UP000507470">
    <property type="component" value="Unassembled WGS sequence"/>
</dbReference>
<reference evidence="1 2" key="1">
    <citation type="submission" date="2020-06" db="EMBL/GenBank/DDBJ databases">
        <authorList>
            <person name="Li R."/>
            <person name="Bekaert M."/>
        </authorList>
    </citation>
    <scope>NUCLEOTIDE SEQUENCE [LARGE SCALE GENOMIC DNA]</scope>
    <source>
        <strain evidence="2">wild</strain>
    </source>
</reference>
<dbReference type="AlphaFoldDB" id="A0A6J8C8M3"/>
<sequence>MSFDLEAFVYLGSQGIPSRDFRTFESLTLKSYWKQRKILGAVRNIYASYFGADSIMNESALNSVVAMEMEFANPEKEQLNKSYNGSSAKCHLGIGHPEKFDQSNTGITAVPLLEFHKILVQKENVMTASSTVIKEALKNNCFNNNRISTGKFDISEDGHIRSPLNPSHVKIHKNKSNKENVNNVNISPLAEHKTVLKEEHFNKIFPIQPVKAIQVINAEESIHESNNTLYRKRGGDSVGKENKPRSRFSLSIKVKEDILDKKDVKQSNICGNYNDDVHKEEDMKKPYLKSFMKIQTNTSDKQPYYDSFTNSKPDTLTKVDVTETEITTNCTDSKDIYYKTTTLKGYAREGLHNAELSMTER</sequence>
<dbReference type="EMBL" id="CACVKT020004853">
    <property type="protein sequence ID" value="CAC5391871.1"/>
    <property type="molecule type" value="Genomic_DNA"/>
</dbReference>
<evidence type="ECO:0000313" key="2">
    <source>
        <dbReference type="Proteomes" id="UP000507470"/>
    </source>
</evidence>
<keyword evidence="2" id="KW-1185">Reference proteome</keyword>
<name>A0A6J8C8M3_MYTCO</name>